<keyword evidence="1" id="KW-1133">Transmembrane helix</keyword>
<reference evidence="2 3" key="1">
    <citation type="submission" date="2018-02" db="EMBL/GenBank/DDBJ databases">
        <title>8 Nocardia nova and 1 Nocardia cyriacigeorgica strain used for evolution to TMP-SMX.</title>
        <authorList>
            <person name="Mehta H."/>
            <person name="Weng J."/>
            <person name="Shamoo Y."/>
        </authorList>
    </citation>
    <scope>NUCLEOTIDE SEQUENCE [LARGE SCALE GENOMIC DNA]</scope>
    <source>
        <strain evidence="2 3">BAA2227</strain>
    </source>
</reference>
<comment type="caution">
    <text evidence="2">The sequence shown here is derived from an EMBL/GenBank/DDBJ whole genome shotgun (WGS) entry which is preliminary data.</text>
</comment>
<evidence type="ECO:0000313" key="3">
    <source>
        <dbReference type="Proteomes" id="UP000238356"/>
    </source>
</evidence>
<name>A0A2S6A053_9NOCA</name>
<dbReference type="Proteomes" id="UP000238356">
    <property type="component" value="Unassembled WGS sequence"/>
</dbReference>
<evidence type="ECO:0000313" key="2">
    <source>
        <dbReference type="EMBL" id="PPJ24337.1"/>
    </source>
</evidence>
<proteinExistence type="predicted"/>
<keyword evidence="1" id="KW-0472">Membrane</keyword>
<sequence>MATLDDAFNNDGKLLQRILTRAAHFMLWAIGIAVLMQIPFYLGYDWWITGLVQTAMWVFVLIGILHNNTTRLCVRCMQEVPDNAGQRADQRKLMLWLNHRMQNLRGISILFAAAVFSYVRFRLGWPRRLNLPVDALSLCYLYSIWLHHRLRPWCPYCREWGDDGASTSPPPTR</sequence>
<feature type="transmembrane region" description="Helical" evidence="1">
    <location>
        <begin position="104"/>
        <end position="123"/>
    </location>
</feature>
<dbReference type="AlphaFoldDB" id="A0A2S6A053"/>
<dbReference type="RefSeq" id="WP_104364241.1">
    <property type="nucleotide sequence ID" value="NZ_PSYZ01000035.1"/>
</dbReference>
<protein>
    <submittedName>
        <fullName evidence="2">Uncharacterized protein</fullName>
    </submittedName>
</protein>
<dbReference type="EMBL" id="PSZD01000020">
    <property type="protein sequence ID" value="PPJ24337.1"/>
    <property type="molecule type" value="Genomic_DNA"/>
</dbReference>
<feature type="transmembrane region" description="Helical" evidence="1">
    <location>
        <begin position="46"/>
        <end position="65"/>
    </location>
</feature>
<gene>
    <name evidence="2" type="ORF">C5F51_26550</name>
</gene>
<evidence type="ECO:0000256" key="1">
    <source>
        <dbReference type="SAM" id="Phobius"/>
    </source>
</evidence>
<keyword evidence="1" id="KW-0812">Transmembrane</keyword>
<accession>A0A2S6A053</accession>
<keyword evidence="3" id="KW-1185">Reference proteome</keyword>
<feature type="transmembrane region" description="Helical" evidence="1">
    <location>
        <begin position="22"/>
        <end position="40"/>
    </location>
</feature>
<organism evidence="2 3">
    <name type="scientific">Nocardia nova</name>
    <dbReference type="NCBI Taxonomy" id="37330"/>
    <lineage>
        <taxon>Bacteria</taxon>
        <taxon>Bacillati</taxon>
        <taxon>Actinomycetota</taxon>
        <taxon>Actinomycetes</taxon>
        <taxon>Mycobacteriales</taxon>
        <taxon>Nocardiaceae</taxon>
        <taxon>Nocardia</taxon>
    </lineage>
</organism>